<dbReference type="Gene3D" id="3.30.2310.20">
    <property type="entry name" value="RelE-like"/>
    <property type="match status" value="1"/>
</dbReference>
<accession>A0ABU1TNM9</accession>
<reference evidence="2 3" key="1">
    <citation type="submission" date="2023-07" db="EMBL/GenBank/DDBJ databases">
        <title>Sorghum-associated microbial communities from plants grown in Nebraska, USA.</title>
        <authorList>
            <person name="Schachtman D."/>
        </authorList>
    </citation>
    <scope>NUCLEOTIDE SEQUENCE [LARGE SCALE GENOMIC DNA]</scope>
    <source>
        <strain evidence="2 3">3773</strain>
    </source>
</reference>
<dbReference type="SUPFAM" id="SSF143011">
    <property type="entry name" value="RelE-like"/>
    <property type="match status" value="1"/>
</dbReference>
<protein>
    <submittedName>
        <fullName evidence="2">Addiction module RelE/StbE family toxin</fullName>
    </submittedName>
</protein>
<dbReference type="Proteomes" id="UP001255185">
    <property type="component" value="Unassembled WGS sequence"/>
</dbReference>
<evidence type="ECO:0000313" key="2">
    <source>
        <dbReference type="EMBL" id="MDR6967576.1"/>
    </source>
</evidence>
<dbReference type="InterPro" id="IPR035093">
    <property type="entry name" value="RelE/ParE_toxin_dom_sf"/>
</dbReference>
<evidence type="ECO:0000313" key="3">
    <source>
        <dbReference type="Proteomes" id="UP001255185"/>
    </source>
</evidence>
<keyword evidence="3" id="KW-1185">Reference proteome</keyword>
<sequence length="101" mass="12247">MEKEIVWTETAQEQLQDIYFYILEESKSFSIADKVIDKIIDSVTILNSRWEIYEMDEMRLPNSPNYRAFEIYSYRISYKVTDTSIFIIRIRHTSRNPKSFF</sequence>
<dbReference type="RefSeq" id="WP_310025779.1">
    <property type="nucleotide sequence ID" value="NZ_JAVDVI010000005.1"/>
</dbReference>
<name>A0ABU1TNM9_9FLAO</name>
<dbReference type="NCBIfam" id="TIGR02385">
    <property type="entry name" value="RelE_StbE"/>
    <property type="match status" value="1"/>
</dbReference>
<keyword evidence="1" id="KW-1277">Toxin-antitoxin system</keyword>
<comment type="caution">
    <text evidence="2">The sequence shown here is derived from an EMBL/GenBank/DDBJ whole genome shotgun (WGS) entry which is preliminary data.</text>
</comment>
<dbReference type="Pfam" id="PF05016">
    <property type="entry name" value="ParE_toxin"/>
    <property type="match status" value="1"/>
</dbReference>
<gene>
    <name evidence="2" type="ORF">J2X31_001587</name>
</gene>
<dbReference type="InterPro" id="IPR007712">
    <property type="entry name" value="RelE/ParE_toxin"/>
</dbReference>
<organism evidence="2 3">
    <name type="scientific">Flavobacterium arsenatis</name>
    <dbReference type="NCBI Taxonomy" id="1484332"/>
    <lineage>
        <taxon>Bacteria</taxon>
        <taxon>Pseudomonadati</taxon>
        <taxon>Bacteroidota</taxon>
        <taxon>Flavobacteriia</taxon>
        <taxon>Flavobacteriales</taxon>
        <taxon>Flavobacteriaceae</taxon>
        <taxon>Flavobacterium</taxon>
    </lineage>
</organism>
<evidence type="ECO:0000256" key="1">
    <source>
        <dbReference type="ARBA" id="ARBA00022649"/>
    </source>
</evidence>
<dbReference type="EMBL" id="JAVDVI010000005">
    <property type="protein sequence ID" value="MDR6967576.1"/>
    <property type="molecule type" value="Genomic_DNA"/>
</dbReference>
<proteinExistence type="predicted"/>